<dbReference type="SMART" id="SM00849">
    <property type="entry name" value="Lactamase_B"/>
    <property type="match status" value="1"/>
</dbReference>
<keyword evidence="2" id="KW-0378">Hydrolase</keyword>
<dbReference type="CDD" id="cd07735">
    <property type="entry name" value="class_II_PDE_MBL-fold"/>
    <property type="match status" value="1"/>
</dbReference>
<accession>A0A165EL58</accession>
<evidence type="ECO:0000259" key="1">
    <source>
        <dbReference type="SMART" id="SM00849"/>
    </source>
</evidence>
<dbReference type="AlphaFoldDB" id="A0A165EL58"/>
<feature type="domain" description="Metallo-beta-lactamase" evidence="1">
    <location>
        <begin position="17"/>
        <end position="221"/>
    </location>
</feature>
<comment type="caution">
    <text evidence="2">The sequence shown here is derived from an EMBL/GenBank/DDBJ whole genome shotgun (WGS) entry which is preliminary data.</text>
</comment>
<dbReference type="Pfam" id="PF12706">
    <property type="entry name" value="Lactamase_B_2"/>
    <property type="match status" value="1"/>
</dbReference>
<dbReference type="InterPro" id="IPR036866">
    <property type="entry name" value="RibonucZ/Hydroxyglut_hydro"/>
</dbReference>
<dbReference type="InterPro" id="IPR001279">
    <property type="entry name" value="Metallo-B-lactamas"/>
</dbReference>
<reference evidence="3" key="1">
    <citation type="submission" date="2016-01" db="EMBL/GenBank/DDBJ databases">
        <title>Draft genome of Chromobacterium sp. F49.</title>
        <authorList>
            <person name="Hong K.W."/>
        </authorList>
    </citation>
    <scope>NUCLEOTIDE SEQUENCE [LARGE SCALE GENOMIC DNA]</scope>
    <source>
        <strain evidence="3">CN10</strain>
    </source>
</reference>
<proteinExistence type="predicted"/>
<sequence>MLVTALGTSAGIGRGVATTSFLVGATTLIDCGSGVGTLPVERLEKIERVLLTHSHLDHCGFLPFLADCHANRGGPGVTVHSQPETLAALRAHLFSGALWPDYTRLPTPENPWVRLAPLAVGERVALDGGVATALPAAHSVPAIGWLVEGPRRAFAFTGDTGPCPAFWDAVSRVPTLSDVVSEVSYLNRDSASAERFGHLSAEKLAPLLASLPDGVRLWVSHLEPGREDAMMAEIRATLPSRVEVAAIRSGDTIAL</sequence>
<evidence type="ECO:0000313" key="2">
    <source>
        <dbReference type="EMBL" id="KZE25348.1"/>
    </source>
</evidence>
<dbReference type="Gene3D" id="3.60.15.10">
    <property type="entry name" value="Ribonuclease Z/Hydroxyacylglutathione hydrolase-like"/>
    <property type="match status" value="1"/>
</dbReference>
<dbReference type="GO" id="GO:0006198">
    <property type="term" value="P:cAMP catabolic process"/>
    <property type="evidence" value="ECO:0007669"/>
    <property type="project" value="InterPro"/>
</dbReference>
<dbReference type="PRINTS" id="PR00388">
    <property type="entry name" value="PDIESTERASE2"/>
</dbReference>
<keyword evidence="3" id="KW-1185">Reference proteome</keyword>
<organism evidence="2 3">
    <name type="scientific">Crenobacter luteus</name>
    <dbReference type="NCBI Taxonomy" id="1452487"/>
    <lineage>
        <taxon>Bacteria</taxon>
        <taxon>Pseudomonadati</taxon>
        <taxon>Pseudomonadota</taxon>
        <taxon>Betaproteobacteria</taxon>
        <taxon>Neisseriales</taxon>
        <taxon>Neisseriaceae</taxon>
        <taxon>Crenobacter</taxon>
    </lineage>
</organism>
<dbReference type="STRING" id="1452487.AVW16_03370"/>
<dbReference type="GO" id="GO:0004115">
    <property type="term" value="F:3',5'-cyclic-AMP phosphodiesterase activity"/>
    <property type="evidence" value="ECO:0007669"/>
    <property type="project" value="InterPro"/>
</dbReference>
<dbReference type="EMBL" id="LQQU01000059">
    <property type="protein sequence ID" value="KZE25348.1"/>
    <property type="molecule type" value="Genomic_DNA"/>
</dbReference>
<dbReference type="SUPFAM" id="SSF56281">
    <property type="entry name" value="Metallo-hydrolase/oxidoreductase"/>
    <property type="match status" value="1"/>
</dbReference>
<evidence type="ECO:0000313" key="3">
    <source>
        <dbReference type="Proteomes" id="UP000076625"/>
    </source>
</evidence>
<dbReference type="Proteomes" id="UP000076625">
    <property type="component" value="Unassembled WGS sequence"/>
</dbReference>
<dbReference type="OrthoDB" id="9803916at2"/>
<protein>
    <submittedName>
        <fullName evidence="2">MBL fold metallo-hydrolase</fullName>
    </submittedName>
</protein>
<gene>
    <name evidence="2" type="ORF">AVW16_03370</name>
</gene>
<dbReference type="InterPro" id="IPR000396">
    <property type="entry name" value="Pdiesterase2"/>
</dbReference>
<dbReference type="RefSeq" id="WP_066614683.1">
    <property type="nucleotide sequence ID" value="NZ_LQQU01000059.1"/>
</dbReference>
<name>A0A165EL58_9NEIS</name>